<sequence length="105" mass="12614">MIKFVEKLYEETYSPKLTPELLVSNLTLDNYTKINFEKVHGILEAHVFCFLEDHTEAEYIYKFKDNLLIKLESNIDNIKETIYCREKEKQKILDQINYFTEIKKA</sequence>
<dbReference type="Proteomes" id="UP001197806">
    <property type="component" value="Unassembled WGS sequence"/>
</dbReference>
<protein>
    <submittedName>
        <fullName evidence="1">Uncharacterized protein</fullName>
    </submittedName>
</protein>
<gene>
    <name evidence="1" type="ORF">H7U08_09960</name>
</gene>
<dbReference type="RefSeq" id="WP_153581586.1">
    <property type="nucleotide sequence ID" value="NZ_JACLPZ010000005.1"/>
</dbReference>
<accession>A0AAW4QWH1</accession>
<dbReference type="AlphaFoldDB" id="A0AAW4QWH1"/>
<evidence type="ECO:0000313" key="1">
    <source>
        <dbReference type="EMBL" id="MBY0036904.1"/>
    </source>
</evidence>
<evidence type="ECO:0000313" key="2">
    <source>
        <dbReference type="Proteomes" id="UP001197806"/>
    </source>
</evidence>
<name>A0AAW4QWH1_BACCE</name>
<reference evidence="1" key="1">
    <citation type="submission" date="2020-08" db="EMBL/GenBank/DDBJ databases">
        <title>Fungal Genomes of the International Space Station.</title>
        <authorList>
            <person name="Seuylemezian A."/>
            <person name="Singh N.K."/>
            <person name="Wood J."/>
            <person name="Venkateswaran K."/>
        </authorList>
    </citation>
    <scope>NUCLEOTIDE SEQUENCE</scope>
    <source>
        <strain evidence="1">I2-B2</strain>
    </source>
</reference>
<organism evidence="1 2">
    <name type="scientific">Bacillus cereus</name>
    <dbReference type="NCBI Taxonomy" id="1396"/>
    <lineage>
        <taxon>Bacteria</taxon>
        <taxon>Bacillati</taxon>
        <taxon>Bacillota</taxon>
        <taxon>Bacilli</taxon>
        <taxon>Bacillales</taxon>
        <taxon>Bacillaceae</taxon>
        <taxon>Bacillus</taxon>
        <taxon>Bacillus cereus group</taxon>
    </lineage>
</organism>
<proteinExistence type="predicted"/>
<comment type="caution">
    <text evidence="1">The sequence shown here is derived from an EMBL/GenBank/DDBJ whole genome shotgun (WGS) entry which is preliminary data.</text>
</comment>
<dbReference type="EMBL" id="JACLPZ010000005">
    <property type="protein sequence ID" value="MBY0036904.1"/>
    <property type="molecule type" value="Genomic_DNA"/>
</dbReference>